<organism evidence="1 2">
    <name type="scientific">Abyssalbus ytuae</name>
    <dbReference type="NCBI Taxonomy" id="2926907"/>
    <lineage>
        <taxon>Bacteria</taxon>
        <taxon>Pseudomonadati</taxon>
        <taxon>Bacteroidota</taxon>
        <taxon>Flavobacteriia</taxon>
        <taxon>Flavobacteriales</taxon>
        <taxon>Flavobacteriaceae</taxon>
        <taxon>Abyssalbus</taxon>
    </lineage>
</organism>
<evidence type="ECO:0008006" key="3">
    <source>
        <dbReference type="Google" id="ProtNLM"/>
    </source>
</evidence>
<gene>
    <name evidence="1" type="ORF">MQE35_00995</name>
</gene>
<dbReference type="EMBL" id="CP094358">
    <property type="protein sequence ID" value="UOB17888.1"/>
    <property type="molecule type" value="Genomic_DNA"/>
</dbReference>
<evidence type="ECO:0000313" key="1">
    <source>
        <dbReference type="EMBL" id="UOB17888.1"/>
    </source>
</evidence>
<name>A0A9E7D283_9FLAO</name>
<evidence type="ECO:0000313" key="2">
    <source>
        <dbReference type="Proteomes" id="UP000831290"/>
    </source>
</evidence>
<dbReference type="KEGG" id="fbm:MQE35_00995"/>
<dbReference type="RefSeq" id="WP_255843689.1">
    <property type="nucleotide sequence ID" value="NZ_CP094358.1"/>
</dbReference>
<keyword evidence="2" id="KW-1185">Reference proteome</keyword>
<dbReference type="AlphaFoldDB" id="A0A9E7D283"/>
<reference evidence="1" key="1">
    <citation type="submission" date="2022-03" db="EMBL/GenBank/DDBJ databases">
        <title>Description of Abyssus ytuae gen. nov., sp. nov., a novel member of the family Flavobacteriaceae isolated from the sediment of Mariana Trench.</title>
        <authorList>
            <person name="Zhang J."/>
            <person name="Xu X."/>
        </authorList>
    </citation>
    <scope>NUCLEOTIDE SEQUENCE</scope>
    <source>
        <strain evidence="1">MT3330</strain>
    </source>
</reference>
<accession>A0A9E7D283</accession>
<sequence>MKKIYILFFIVATVTYGQHSTKFQSPKTPEVYLFEKYGNIPVSDYTGRPNITIPLHSIQYGDITIPLQLNYNSNGIRVDEEASNFGLGWYFGTGMISQIVNNKDDLNEDVFVKLLDYYYAPYPQYVVDSQPTWWQWSGQEYDNCTDTDRIDLNKATSDYDKYFAARLRSEGHFCGGLTYYPENGLLKDVTPYINNIYEGRDVELDMFQANFFGHNIIFYINQGFQGEGYRFFTVNDEKYEISVTEHDNDNSGSYIKHLYNWKIIAPDGMQYFFDEQLVTRYQPKITQNESSTLNETKTSYQTYVEPQYPPSWGIRNYSRIWKITKIKDTKGNEVIFKYDKLQSIISSPGSSGFCDFLDIVTYNRQLDNIDHYSLEGPYFGSPNGSPKRLYGTAGKYVKKFHTNGTFINSEKSVLKEIEYSDSKIIFNNSDRLDIPFDKKINNIQVFYKREEVKSIDLNYEYFNGNNAENTQKRLKLKTISFGEKPYRFYYNQTALPNKNSLSSDYWGYYNGAPNQTDINNPFRLFESTSHISPWFRDLMSEVEGKVNRSARLEYCKAGILEKIEYPTGGSTVLEYELNEFDNYFFPDYENKIGLTSSNTYSTDYHQDKSKGFGLRVKETTDYVNDNTYYKKTYKYEGGKHIPPLIIYSTDPFKSVHNDNYVEGNVPTSYIRRNIGNKITSYFNNSFQTNLLGNGDFVGYDVVTIAEESSDLKKNGKIINYYTNEPDVSARDKFGFGIRQEYFDLFGYSIRNSDFNNGLLLKQEIYDNNDQVIKIIENEYRIAKPTNDDSYNIKVGKIPGFFGYPIFSAAGSPPITAVFNEYLLFYYPIKKPKSLLYKKKNIEYYDSGSKWNLTTHFYNNNYILYRKKTQNQFDNDLYEENTTFASNSFHILNLPRKEIVIENGGIRKHTEYTYEEVNNAHRIKEIRDLPKGNPDPFVRTSIFYDLYNNTNKLIQFHNNDNIYTSVIWGYDDNYPIAKIENATNEEIASALNLTNVNVLKEFDETNLAAINSLRNSLPKAMVTTYTYEPLVGVKSITDPKGYTMYYEYDEFNRLKLVRDQDNNIISKNEYHYKN</sequence>
<protein>
    <recommendedName>
        <fullName evidence="3">YD repeat-containing protein</fullName>
    </recommendedName>
</protein>
<dbReference type="Proteomes" id="UP000831290">
    <property type="component" value="Chromosome"/>
</dbReference>
<proteinExistence type="predicted"/>